<sequence>MRRRSLSDRIRLLHMRDACRRALEIARGKDLRSLAPEEETSLALVRLLEILGEAARGISEDFRRLHPEIPWREIVATRNLLIHEYFGVDMEVVATILEQDLPPLLERLEALLATLDQPGR</sequence>
<gene>
    <name evidence="6" type="ORF">AV541_04605</name>
</gene>
<keyword evidence="6" id="KW-0808">Transferase</keyword>
<protein>
    <submittedName>
        <fullName evidence="6">Nucleotidyltransferase</fullName>
    </submittedName>
</protein>
<dbReference type="GO" id="GO:0004540">
    <property type="term" value="F:RNA nuclease activity"/>
    <property type="evidence" value="ECO:0007669"/>
    <property type="project" value="InterPro"/>
</dbReference>
<organism evidence="6 7">
    <name type="scientific">Thermus parvatiensis</name>
    <dbReference type="NCBI Taxonomy" id="456163"/>
    <lineage>
        <taxon>Bacteria</taxon>
        <taxon>Thermotogati</taxon>
        <taxon>Deinococcota</taxon>
        <taxon>Deinococci</taxon>
        <taxon>Thermales</taxon>
        <taxon>Thermaceae</taxon>
        <taxon>Thermus</taxon>
    </lineage>
</organism>
<accession>A0A0X8D8X9</accession>
<evidence type="ECO:0000256" key="2">
    <source>
        <dbReference type="ARBA" id="ARBA00022649"/>
    </source>
</evidence>
<name>A0A0X8D8X9_9DEIN</name>
<dbReference type="RefSeq" id="WP_060384345.1">
    <property type="nucleotide sequence ID" value="NZ_CP014141.1"/>
</dbReference>
<dbReference type="GO" id="GO:0110001">
    <property type="term" value="C:toxin-antitoxin complex"/>
    <property type="evidence" value="ECO:0007669"/>
    <property type="project" value="InterPro"/>
</dbReference>
<keyword evidence="5" id="KW-0378">Hydrolase</keyword>
<keyword evidence="4" id="KW-0547">Nucleotide-binding</keyword>
<dbReference type="PANTHER" id="PTHR34139">
    <property type="entry name" value="UPF0331 PROTEIN MJ0127"/>
    <property type="match status" value="1"/>
</dbReference>
<keyword evidence="2" id="KW-1277">Toxin-antitoxin system</keyword>
<evidence type="ECO:0000256" key="1">
    <source>
        <dbReference type="ARBA" id="ARBA00022553"/>
    </source>
</evidence>
<dbReference type="PANTHER" id="PTHR34139:SF1">
    <property type="entry name" value="RNASE MJ1380-RELATED"/>
    <property type="match status" value="1"/>
</dbReference>
<dbReference type="AlphaFoldDB" id="A0A0X8D8X9"/>
<proteinExistence type="predicted"/>
<evidence type="ECO:0000313" key="6">
    <source>
        <dbReference type="EMBL" id="AMA75468.1"/>
    </source>
</evidence>
<dbReference type="InterPro" id="IPR051813">
    <property type="entry name" value="HepT_RNase_toxin"/>
</dbReference>
<evidence type="ECO:0000256" key="3">
    <source>
        <dbReference type="ARBA" id="ARBA00022722"/>
    </source>
</evidence>
<evidence type="ECO:0000256" key="5">
    <source>
        <dbReference type="ARBA" id="ARBA00022801"/>
    </source>
</evidence>
<dbReference type="KEGG" id="tpar:AV541_04605"/>
<evidence type="ECO:0000313" key="7">
    <source>
        <dbReference type="Proteomes" id="UP000061630"/>
    </source>
</evidence>
<dbReference type="Proteomes" id="UP000061630">
    <property type="component" value="Chromosome"/>
</dbReference>
<reference evidence="6 7" key="1">
    <citation type="submission" date="2016-01" db="EMBL/GenBank/DDBJ databases">
        <title>Genome sequence of Thermus parvatiensis, a thermophile isolated from a hot water spring.</title>
        <authorList>
            <person name="Tripathi C."/>
            <person name="Lal R."/>
        </authorList>
    </citation>
    <scope>NUCLEOTIDE SEQUENCE [LARGE SCALE GENOMIC DNA]</scope>
    <source>
        <strain evidence="6 7">RL</strain>
    </source>
</reference>
<keyword evidence="3" id="KW-0540">Nuclease</keyword>
<dbReference type="InterPro" id="IPR008201">
    <property type="entry name" value="HepT-like"/>
</dbReference>
<dbReference type="GO" id="GO:0000166">
    <property type="term" value="F:nucleotide binding"/>
    <property type="evidence" value="ECO:0007669"/>
    <property type="project" value="UniProtKB-KW"/>
</dbReference>
<dbReference type="EMBL" id="CP014141">
    <property type="protein sequence ID" value="AMA75468.1"/>
    <property type="molecule type" value="Genomic_DNA"/>
</dbReference>
<dbReference type="GO" id="GO:0016740">
    <property type="term" value="F:transferase activity"/>
    <property type="evidence" value="ECO:0007669"/>
    <property type="project" value="UniProtKB-KW"/>
</dbReference>
<dbReference type="Pfam" id="PF01934">
    <property type="entry name" value="HepT-like"/>
    <property type="match status" value="1"/>
</dbReference>
<evidence type="ECO:0000256" key="4">
    <source>
        <dbReference type="ARBA" id="ARBA00022741"/>
    </source>
</evidence>
<keyword evidence="1" id="KW-0597">Phosphoprotein</keyword>
<dbReference type="GO" id="GO:0016787">
    <property type="term" value="F:hydrolase activity"/>
    <property type="evidence" value="ECO:0007669"/>
    <property type="project" value="UniProtKB-KW"/>
</dbReference>